<dbReference type="Proteomes" id="UP000768646">
    <property type="component" value="Unassembled WGS sequence"/>
</dbReference>
<protein>
    <submittedName>
        <fullName evidence="1">Uncharacterized protein</fullName>
    </submittedName>
</protein>
<comment type="caution">
    <text evidence="1">The sequence shown here is derived from an EMBL/GenBank/DDBJ whole genome shotgun (WGS) entry which is preliminary data.</text>
</comment>
<keyword evidence="2" id="KW-1185">Reference proteome</keyword>
<gene>
    <name evidence="1" type="ORF">PORY_001556</name>
</gene>
<dbReference type="EMBL" id="JABTEG010000005">
    <property type="protein sequence ID" value="KAG4304881.1"/>
    <property type="molecule type" value="Genomic_DNA"/>
</dbReference>
<accession>A0ACB7CB95</accession>
<reference evidence="1 2" key="1">
    <citation type="journal article" date="2021" name="Commun. Biol.">
        <title>Genomic insights into the host specific adaptation of the Pneumocystis genus.</title>
        <authorList>
            <person name="Cisse O.H."/>
            <person name="Ma L."/>
            <person name="Dekker J.P."/>
            <person name="Khil P.P."/>
            <person name="Youn J.-H."/>
            <person name="Brenchley J.M."/>
            <person name="Blair R."/>
            <person name="Pahar B."/>
            <person name="Chabe M."/>
            <person name="Van Rompay K.K.A."/>
            <person name="Keesler R."/>
            <person name="Sukura A."/>
            <person name="Hirsch V."/>
            <person name="Kutty G."/>
            <person name="Liu Y."/>
            <person name="Peng L."/>
            <person name="Chen J."/>
            <person name="Song J."/>
            <person name="Weissenbacher-Lang C."/>
            <person name="Xu J."/>
            <person name="Upham N.S."/>
            <person name="Stajich J.E."/>
            <person name="Cuomo C.A."/>
            <person name="Cushion M.T."/>
            <person name="Kovacs J.A."/>
        </authorList>
    </citation>
    <scope>NUCLEOTIDE SEQUENCE [LARGE SCALE GENOMIC DNA]</scope>
    <source>
        <strain evidence="1 2">RABM</strain>
    </source>
</reference>
<organism evidence="1 2">
    <name type="scientific">Pneumocystis oryctolagi</name>
    <dbReference type="NCBI Taxonomy" id="42067"/>
    <lineage>
        <taxon>Eukaryota</taxon>
        <taxon>Fungi</taxon>
        <taxon>Dikarya</taxon>
        <taxon>Ascomycota</taxon>
        <taxon>Taphrinomycotina</taxon>
        <taxon>Pneumocystomycetes</taxon>
        <taxon>Pneumocystaceae</taxon>
        <taxon>Pneumocystis</taxon>
    </lineage>
</organism>
<evidence type="ECO:0000313" key="1">
    <source>
        <dbReference type="EMBL" id="KAG4304881.1"/>
    </source>
</evidence>
<name>A0ACB7CB95_9ASCO</name>
<evidence type="ECO:0000313" key="2">
    <source>
        <dbReference type="Proteomes" id="UP000768646"/>
    </source>
</evidence>
<sequence length="225" mass="26003">MIDLSVIAWRMPEWVSAYGGLRTENVLEYFSQSPFYDRHSNNQLLKMQTQFNTLGDLQGHLKKMRGIEFIISADYDPDAWIIYKQHRTSEHDASVLAAYFVANESIYMAPSIHAIVASRMLNIILSLRLARSSVYGLYQFSPMTGYSYASTHLKETPVHDKSDQHMFKALMDTMRERHTLMQHKDTLESKQAENQTQIKPKQNEIATASKKKRKTDKKRKSPVSP</sequence>
<proteinExistence type="predicted"/>